<dbReference type="AlphaFoldDB" id="A0A9P7RFU1"/>
<protein>
    <submittedName>
        <fullName evidence="1">Uncharacterized protein</fullName>
    </submittedName>
</protein>
<dbReference type="EMBL" id="JAESDN010000002">
    <property type="protein sequence ID" value="KAG7054814.1"/>
    <property type="molecule type" value="Genomic_DNA"/>
</dbReference>
<gene>
    <name evidence="1" type="ORF">JMJ77_007288</name>
</gene>
<organism evidence="1 2">
    <name type="scientific">Colletotrichum scovillei</name>
    <dbReference type="NCBI Taxonomy" id="1209932"/>
    <lineage>
        <taxon>Eukaryota</taxon>
        <taxon>Fungi</taxon>
        <taxon>Dikarya</taxon>
        <taxon>Ascomycota</taxon>
        <taxon>Pezizomycotina</taxon>
        <taxon>Sordariomycetes</taxon>
        <taxon>Hypocreomycetidae</taxon>
        <taxon>Glomerellales</taxon>
        <taxon>Glomerellaceae</taxon>
        <taxon>Colletotrichum</taxon>
        <taxon>Colletotrichum acutatum species complex</taxon>
    </lineage>
</organism>
<evidence type="ECO:0000313" key="2">
    <source>
        <dbReference type="Proteomes" id="UP000699042"/>
    </source>
</evidence>
<evidence type="ECO:0000313" key="1">
    <source>
        <dbReference type="EMBL" id="KAG7054814.1"/>
    </source>
</evidence>
<accession>A0A9P7RFU1</accession>
<reference evidence="1" key="1">
    <citation type="submission" date="2021-05" db="EMBL/GenBank/DDBJ databases">
        <title>Comparative genomics of three Colletotrichum scovillei strains and genetic complementation revealed genes involved fungal growth and virulence on chili pepper.</title>
        <authorList>
            <person name="Hsieh D.-K."/>
            <person name="Chuang S.-C."/>
            <person name="Chen C.-Y."/>
            <person name="Chao Y.-T."/>
            <person name="Lu M.-Y.J."/>
            <person name="Lee M.-H."/>
            <person name="Shih M.-C."/>
        </authorList>
    </citation>
    <scope>NUCLEOTIDE SEQUENCE</scope>
    <source>
        <strain evidence="1">Coll-153</strain>
    </source>
</reference>
<comment type="caution">
    <text evidence="1">The sequence shown here is derived from an EMBL/GenBank/DDBJ whole genome shotgun (WGS) entry which is preliminary data.</text>
</comment>
<proteinExistence type="predicted"/>
<dbReference type="Proteomes" id="UP000699042">
    <property type="component" value="Unassembled WGS sequence"/>
</dbReference>
<sequence length="59" mass="6698">MDQNCSRHHTWNSEINLQGISHPMLVWLEQSAGLATLVDATSPLERYVADNLADKCRYP</sequence>
<keyword evidence="2" id="KW-1185">Reference proteome</keyword>
<name>A0A9P7RFU1_9PEZI</name>